<dbReference type="InterPro" id="IPR040256">
    <property type="entry name" value="At4g02000-like"/>
</dbReference>
<dbReference type="AlphaFoldDB" id="A0A8D9LZT2"/>
<feature type="non-terminal residue" evidence="1">
    <location>
        <position position="191"/>
    </location>
</feature>
<name>A0A8D9LZT2_BRACM</name>
<reference evidence="1 2" key="1">
    <citation type="submission" date="2021-07" db="EMBL/GenBank/DDBJ databases">
        <authorList>
            <consortium name="Genoscope - CEA"/>
            <person name="William W."/>
        </authorList>
    </citation>
    <scope>NUCLEOTIDE SEQUENCE [LARGE SCALE GENOMIC DNA]</scope>
</reference>
<proteinExistence type="predicted"/>
<dbReference type="Proteomes" id="UP000694005">
    <property type="component" value="Chromosome A02"/>
</dbReference>
<dbReference type="Gramene" id="A02p19250.2_BraZ1">
    <property type="protein sequence ID" value="A02p19250.2_BraZ1.CDS"/>
    <property type="gene ID" value="A02g19250.2_BraZ1"/>
</dbReference>
<gene>
    <name evidence="1" type="ORF">BRAPAZ1V2_A02P19250.2</name>
</gene>
<sequence length="191" mass="21248">AVGFPVKLHPETLACSNFEVAKVFVNVDVSKPLPREISFTKNGKEFAVDFHFPWLPTRCKLCEKWGHSEKVCVLKGKDKVHESPPVVPEEEKKRLETVPSKNVDTEDAAVIRVEEVAEAVARENEVEEIAAVIEEDVLEGNLEINIWLLVSPSKAGRSPVLLSLKNQVADFQISGSKFSVLSNEDEEEGEI</sequence>
<accession>A0A8D9LZT2</accession>
<organism evidence="1 2">
    <name type="scientific">Brassica campestris</name>
    <name type="common">Field mustard</name>
    <dbReference type="NCBI Taxonomy" id="3711"/>
    <lineage>
        <taxon>Eukaryota</taxon>
        <taxon>Viridiplantae</taxon>
        <taxon>Streptophyta</taxon>
        <taxon>Embryophyta</taxon>
        <taxon>Tracheophyta</taxon>
        <taxon>Spermatophyta</taxon>
        <taxon>Magnoliopsida</taxon>
        <taxon>eudicotyledons</taxon>
        <taxon>Gunneridae</taxon>
        <taxon>Pentapetalae</taxon>
        <taxon>rosids</taxon>
        <taxon>malvids</taxon>
        <taxon>Brassicales</taxon>
        <taxon>Brassicaceae</taxon>
        <taxon>Brassiceae</taxon>
        <taxon>Brassica</taxon>
    </lineage>
</organism>
<evidence type="ECO:0008006" key="3">
    <source>
        <dbReference type="Google" id="ProtNLM"/>
    </source>
</evidence>
<dbReference type="PANTHER" id="PTHR31286:SF148">
    <property type="entry name" value="DUF4283 DOMAIN-CONTAINING PROTEIN"/>
    <property type="match status" value="1"/>
</dbReference>
<evidence type="ECO:0000313" key="2">
    <source>
        <dbReference type="Proteomes" id="UP000694005"/>
    </source>
</evidence>
<evidence type="ECO:0000313" key="1">
    <source>
        <dbReference type="EMBL" id="CAG7892973.1"/>
    </source>
</evidence>
<dbReference type="PANTHER" id="PTHR31286">
    <property type="entry name" value="GLYCINE-RICH CELL WALL STRUCTURAL PROTEIN 1.8-LIKE"/>
    <property type="match status" value="1"/>
</dbReference>
<protein>
    <recommendedName>
        <fullName evidence="3">DUF4283 domain-containing protein</fullName>
    </recommendedName>
</protein>
<dbReference type="EMBL" id="LS974618">
    <property type="protein sequence ID" value="CAG7892973.1"/>
    <property type="molecule type" value="Genomic_DNA"/>
</dbReference>
<feature type="non-terminal residue" evidence="1">
    <location>
        <position position="1"/>
    </location>
</feature>